<dbReference type="InterPro" id="IPR049058">
    <property type="entry name" value="NAD_Glu_DH_HM2"/>
</dbReference>
<comment type="caution">
    <text evidence="6">The sequence shown here is derived from an EMBL/GenBank/DDBJ whole genome shotgun (WGS) entry which is preliminary data.</text>
</comment>
<dbReference type="Pfam" id="PF21073">
    <property type="entry name" value="GDH_HM1"/>
    <property type="match status" value="1"/>
</dbReference>
<dbReference type="EMBL" id="JAAFYZ010000220">
    <property type="protein sequence ID" value="MBS2552927.1"/>
    <property type="molecule type" value="Genomic_DNA"/>
</dbReference>
<dbReference type="InterPro" id="IPR049059">
    <property type="entry name" value="NAD_Glu_DH_HM1"/>
</dbReference>
<dbReference type="Pfam" id="PF21077">
    <property type="entry name" value="GDH_ACT3"/>
    <property type="match status" value="1"/>
</dbReference>
<keyword evidence="7" id="KW-1185">Reference proteome</keyword>
<dbReference type="InterPro" id="IPR049062">
    <property type="entry name" value="NAD_Glu_DH_ACT2"/>
</dbReference>
<dbReference type="PANTHER" id="PTHR43403:SF1">
    <property type="entry name" value="NAD-SPECIFIC GLUTAMATE DEHYDROGENASE"/>
    <property type="match status" value="1"/>
</dbReference>
<dbReference type="SUPFAM" id="SSF51735">
    <property type="entry name" value="NAD(P)-binding Rossmann-fold domains"/>
    <property type="match status" value="1"/>
</dbReference>
<proteinExistence type="predicted"/>
<dbReference type="Pfam" id="PF21074">
    <property type="entry name" value="GDH_C"/>
    <property type="match status" value="1"/>
</dbReference>
<gene>
    <name evidence="6" type="ORF">KGQ19_39350</name>
</gene>
<dbReference type="Pfam" id="PF21076">
    <property type="entry name" value="GDH_ACT2"/>
    <property type="match status" value="1"/>
</dbReference>
<dbReference type="Pfam" id="PF05088">
    <property type="entry name" value="Bac_GDH_CD"/>
    <property type="match status" value="1"/>
</dbReference>
<dbReference type="InterPro" id="IPR036291">
    <property type="entry name" value="NAD(P)-bd_dom_sf"/>
</dbReference>
<protein>
    <submittedName>
        <fullName evidence="6">NAD-glutamate dehydrogenase</fullName>
    </submittedName>
</protein>
<dbReference type="Pfam" id="PF21079">
    <property type="entry name" value="GDH_HM2"/>
    <property type="match status" value="1"/>
</dbReference>
<evidence type="ECO:0000313" key="7">
    <source>
        <dbReference type="Proteomes" id="UP000730482"/>
    </source>
</evidence>
<dbReference type="InterPro" id="IPR007780">
    <property type="entry name" value="NAD_Glu_DH_bac"/>
</dbReference>
<dbReference type="Proteomes" id="UP000730482">
    <property type="component" value="Unassembled WGS sequence"/>
</dbReference>
<accession>A0ABS5L3J3</accession>
<organism evidence="6 7">
    <name type="scientific">Catenulispora pinistramenti</name>
    <dbReference type="NCBI Taxonomy" id="2705254"/>
    <lineage>
        <taxon>Bacteria</taxon>
        <taxon>Bacillati</taxon>
        <taxon>Actinomycetota</taxon>
        <taxon>Actinomycetes</taxon>
        <taxon>Catenulisporales</taxon>
        <taxon>Catenulisporaceae</taxon>
        <taxon>Catenulispora</taxon>
    </lineage>
</organism>
<dbReference type="InterPro" id="IPR046346">
    <property type="entry name" value="Aminoacid_DH-like_N_sf"/>
</dbReference>
<dbReference type="PIRSF" id="PIRSF036761">
    <property type="entry name" value="GDH_Mll4104"/>
    <property type="match status" value="1"/>
</dbReference>
<feature type="domain" description="NAD-glutamate dehydrogenase ACT3" evidence="5">
    <location>
        <begin position="582"/>
        <end position="658"/>
    </location>
</feature>
<dbReference type="InterPro" id="IPR028971">
    <property type="entry name" value="NAD-GDH_cat"/>
</dbReference>
<dbReference type="SUPFAM" id="SSF53223">
    <property type="entry name" value="Aminoacid dehydrogenase-like, N-terminal domain"/>
    <property type="match status" value="1"/>
</dbReference>
<evidence type="ECO:0000259" key="5">
    <source>
        <dbReference type="Pfam" id="PF21077"/>
    </source>
</evidence>
<reference evidence="6 7" key="1">
    <citation type="submission" date="2020-02" db="EMBL/GenBank/DDBJ databases">
        <title>Acidophilic actinobacteria isolated from forest soil.</title>
        <authorList>
            <person name="Golinska P."/>
        </authorList>
    </citation>
    <scope>NUCLEOTIDE SEQUENCE [LARGE SCALE GENOMIC DNA]</scope>
    <source>
        <strain evidence="6 7">NL8</strain>
    </source>
</reference>
<dbReference type="InterPro" id="IPR049056">
    <property type="entry name" value="NAD_Glu_DH_HM3"/>
</dbReference>
<evidence type="ECO:0000259" key="4">
    <source>
        <dbReference type="Pfam" id="PF21076"/>
    </source>
</evidence>
<sequence length="1656" mass="182542">MQSTYTGAKLGKLDQAKADLLSQAAKPATDAGGGASAAVLMPARADGAMEAYLDEYYRHAAPEDLIGTAAKDIRSAALSHAALAASRPQGTAKVRVHTPTVETTGWSSGHTVVEIITDDMPFLVDSVTSELSRQDRGIHVIIHPVMHVRRDLAGDLLEILAPDQDKSGPEVTEESWIHIEIDRLSTREDAEGTRYSEIEADLQRVLRDVREAVEDWPKMRATALSLAQDLHPASDEQKPPVRTEELADASDLLRWLAEDHFAFLGYREYDLTTDDSGEETLRAVPGTGLGILRADQPMSQSFSKLGPDARAKARETRLLVLTKANTRSTVHRPAYLDYVGVKKFDAEGNVVGERRFLGLFAAPAYTESVLRIPVVQRKVRAVLAESGFDQNSFSGKELLQILETYPRDELFQIPTEELAEISIAVSQLQERRRLRLFLRKEAYGRFYSALVFLPRDRYDTSTRLAMQDILMRELNGAVIDYTVRNTESVLTRLHFVVRVAPGTTLADADADAIETKLAAATRTWDDDFAEALLGDFGEAQARELREAYGAALPESYKAEERPEMAVADVKVLEGLKISGDSSAVRLYEEVDSAPGDRRFRIYRVGSSVSLAEVLPVFQRMGVEVVDEFPYDLEIDTANQPDSRIYDFGLHCDPASVAEFGMDEVARQRFQEAFTAIWTGKAENDRFNTLVPLAGLTWRQVVILRAYVKYLRQGGMTSSQELVENVVANNRRVARLLVKLFEAKFSPAYSHETPELWESIVEEIEGALDNVQSLDEDRILRSLLKVIQATLRTNYFQADANGDPKPYVSFKLDPHLVPDLPAPLPKFEIWVYSPQVEGVHLRFGKVARGGLRWSDRREDFRTEVLGLVKAQMVKNSVIVPVGSKGGFYAKNLPDPSVDRDAWLAEGVSSYKTFISGLLDITDNLVSGEVVPPANVVRHDGDDTYLVVAADKGTATFSDIANGLAIDYGFWLGDAFASGGSVGYDHKGMGITARGAWESVKRHFRELGVDSQSEEFTAVGVGDMSGDVFGNGMLLSEHIRLVAAFDHRHIFLDPEPDAATSFAERKRMFNLPRSSWADYDTTKISAGGGVYPRSAKSIPISAPVRQALGLEASVLRLPPNELLNVILKAPVDLFWNGGIGTYVKASSQSHAEVGDKANDGIRIDGSELRARVVGEGGNLGFTQLGRIEYAASGGPGDIGGKINTDAIDNSAGVDTSDHEVNIKILLDQAVHAGDLTVKQRNKILAEQTDEVARLVLRDNIDQNIALANAQWQAPELIDAHGRLMRRLVKDGLLDRGLEFLPSDKQLAERRAAGRGLTQPELSVLLAYVKIVLSDELFASGLPDDPYYVQRLANYFPTPMRETYRGLMDSHPLRREIITTQVVNDLVNAAGITFAFRMREESGASAEQIARAYSAANEVFDMGGYLTAIEDLDNKVSAAVQTAMRMEIRRLTQRASRWFLQNRRHPLDIPAQIEQLREGVRDIAAHLPKLLKGPHLTRYSEQREDLIIAGVPGELASAVAGMPSIFGALDIVETARAGGKPVLDVADVYFDLADRMGIAQIQQKIVELPRADRWQTMARAALRDELYASHAGLTAALLASGTEDDTPEQRYEAWLDKDRAAVERSRAVLDEIMASGTYDLGTLSVAMRTISAILRATSM</sequence>
<dbReference type="InterPro" id="IPR048381">
    <property type="entry name" value="GDH_C"/>
</dbReference>
<dbReference type="RefSeq" id="WP_212018989.1">
    <property type="nucleotide sequence ID" value="NZ_JAAFYZ010000220.1"/>
</dbReference>
<evidence type="ECO:0000259" key="1">
    <source>
        <dbReference type="Pfam" id="PF05088"/>
    </source>
</evidence>
<feature type="domain" description="NAD-glutamate dehydrogenase N-terminal ACT1" evidence="3">
    <location>
        <begin position="53"/>
        <end position="191"/>
    </location>
</feature>
<name>A0ABS5L3J3_9ACTN</name>
<dbReference type="InterPro" id="IPR049064">
    <property type="entry name" value="NAD_Glu_DH_ACT3"/>
</dbReference>
<dbReference type="Pfam" id="PF21078">
    <property type="entry name" value="GDH_HM3"/>
    <property type="match status" value="1"/>
</dbReference>
<feature type="domain" description="NAD-glutamate dehydrogenase catalytic" evidence="1">
    <location>
        <begin position="763"/>
        <end position="1266"/>
    </location>
</feature>
<dbReference type="PANTHER" id="PTHR43403">
    <property type="entry name" value="NAD-SPECIFIC GLUTAMATE DEHYDROGENASE"/>
    <property type="match status" value="1"/>
</dbReference>
<dbReference type="InterPro" id="IPR024727">
    <property type="entry name" value="NAD_Glu_DH_N_ACT1"/>
</dbReference>
<dbReference type="Pfam" id="PF21075">
    <property type="entry name" value="GDH_ACT1"/>
    <property type="match status" value="1"/>
</dbReference>
<evidence type="ECO:0000259" key="3">
    <source>
        <dbReference type="Pfam" id="PF21075"/>
    </source>
</evidence>
<feature type="domain" description="NAD-glutamate dehydrogenase ACT2" evidence="4">
    <location>
        <begin position="435"/>
        <end position="525"/>
    </location>
</feature>
<feature type="domain" description="NAD-specific glutamate dehydrogenase C-terminal" evidence="2">
    <location>
        <begin position="1311"/>
        <end position="1648"/>
    </location>
</feature>
<evidence type="ECO:0000313" key="6">
    <source>
        <dbReference type="EMBL" id="MBS2552927.1"/>
    </source>
</evidence>
<evidence type="ECO:0000259" key="2">
    <source>
        <dbReference type="Pfam" id="PF21074"/>
    </source>
</evidence>